<organism evidence="2 3">
    <name type="scientific">Frondihabitans sucicola</name>
    <dbReference type="NCBI Taxonomy" id="1268041"/>
    <lineage>
        <taxon>Bacteria</taxon>
        <taxon>Bacillati</taxon>
        <taxon>Actinomycetota</taxon>
        <taxon>Actinomycetes</taxon>
        <taxon>Micrococcales</taxon>
        <taxon>Microbacteriaceae</taxon>
        <taxon>Frondihabitans</taxon>
    </lineage>
</organism>
<gene>
    <name evidence="2" type="ORF">GCM10025867_47270</name>
</gene>
<evidence type="ECO:0000313" key="2">
    <source>
        <dbReference type="EMBL" id="BDZ52486.1"/>
    </source>
</evidence>
<keyword evidence="3" id="KW-1185">Reference proteome</keyword>
<evidence type="ECO:0000313" key="3">
    <source>
        <dbReference type="Proteomes" id="UP001321486"/>
    </source>
</evidence>
<protein>
    <submittedName>
        <fullName evidence="2">Uncharacterized protein</fullName>
    </submittedName>
</protein>
<proteinExistence type="predicted"/>
<feature type="region of interest" description="Disordered" evidence="1">
    <location>
        <begin position="43"/>
        <end position="72"/>
    </location>
</feature>
<evidence type="ECO:0000256" key="1">
    <source>
        <dbReference type="SAM" id="MobiDB-lite"/>
    </source>
</evidence>
<dbReference type="Proteomes" id="UP001321486">
    <property type="component" value="Plasmid pNBRC108728a"/>
</dbReference>
<accession>A0ABM8GVU1</accession>
<dbReference type="EMBL" id="AP027733">
    <property type="protein sequence ID" value="BDZ52486.1"/>
    <property type="molecule type" value="Genomic_DNA"/>
</dbReference>
<keyword evidence="2" id="KW-0614">Plasmid</keyword>
<sequence length="72" mass="7719">MKSPESAEQQPAAAEPAFLHGVSMATRAMVLSTGLRARVDESFNRERKTGSGAPRLYRPQAGRNALAGSFND</sequence>
<reference evidence="3" key="1">
    <citation type="journal article" date="2019" name="Int. J. Syst. Evol. Microbiol.">
        <title>The Global Catalogue of Microorganisms (GCM) 10K type strain sequencing project: providing services to taxonomists for standard genome sequencing and annotation.</title>
        <authorList>
            <consortium name="The Broad Institute Genomics Platform"/>
            <consortium name="The Broad Institute Genome Sequencing Center for Infectious Disease"/>
            <person name="Wu L."/>
            <person name="Ma J."/>
        </authorList>
    </citation>
    <scope>NUCLEOTIDE SEQUENCE [LARGE SCALE GENOMIC DNA]</scope>
    <source>
        <strain evidence="3">NBRC 108728</strain>
    </source>
</reference>
<dbReference type="RefSeq" id="WP_286347335.1">
    <property type="nucleotide sequence ID" value="NZ_AP027733.1"/>
</dbReference>
<geneLocation type="plasmid" evidence="2 3">
    <name>pNBRC108728a</name>
</geneLocation>
<name>A0ABM8GVU1_9MICO</name>